<dbReference type="GO" id="GO:0043007">
    <property type="term" value="P:maintenance of rDNA"/>
    <property type="evidence" value="ECO:0007669"/>
    <property type="project" value="EnsemblFungi"/>
</dbReference>
<evidence type="ECO:0008006" key="3">
    <source>
        <dbReference type="Google" id="ProtNLM"/>
    </source>
</evidence>
<dbReference type="InterPro" id="IPR031783">
    <property type="entry name" value="Csm2"/>
</dbReference>
<dbReference type="CDD" id="cd19478">
    <property type="entry name" value="Csm2"/>
    <property type="match status" value="1"/>
</dbReference>
<dbReference type="GO" id="GO:0000730">
    <property type="term" value="P:DNA recombinase assembly"/>
    <property type="evidence" value="ECO:0007669"/>
    <property type="project" value="EnsemblFungi"/>
</dbReference>
<proteinExistence type="predicted"/>
<dbReference type="STRING" id="1071378.G0W6L0"/>
<dbReference type="eggNOG" id="ENOG502S2QF">
    <property type="taxonomic scope" value="Eukaryota"/>
</dbReference>
<dbReference type="AlphaFoldDB" id="G0W6L0"/>
<dbReference type="GO" id="GO:0005634">
    <property type="term" value="C:nucleus"/>
    <property type="evidence" value="ECO:0007669"/>
    <property type="project" value="InterPro"/>
</dbReference>
<dbReference type="EMBL" id="HE580268">
    <property type="protein sequence ID" value="CCD23421.1"/>
    <property type="molecule type" value="Genomic_DNA"/>
</dbReference>
<dbReference type="KEGG" id="ndi:NDAI_0B03870"/>
<organism evidence="1 2">
    <name type="scientific">Naumovozyma dairenensis (strain ATCC 10597 / BCRC 20456 / CBS 421 / NBRC 0211 / NRRL Y-12639)</name>
    <name type="common">Saccharomyces dairenensis</name>
    <dbReference type="NCBI Taxonomy" id="1071378"/>
    <lineage>
        <taxon>Eukaryota</taxon>
        <taxon>Fungi</taxon>
        <taxon>Dikarya</taxon>
        <taxon>Ascomycota</taxon>
        <taxon>Saccharomycotina</taxon>
        <taxon>Saccharomycetes</taxon>
        <taxon>Saccharomycetales</taxon>
        <taxon>Saccharomycetaceae</taxon>
        <taxon>Naumovozyma</taxon>
    </lineage>
</organism>
<dbReference type="OrthoDB" id="4067310at2759"/>
<dbReference type="GO" id="GO:0045132">
    <property type="term" value="P:meiotic chromosome segregation"/>
    <property type="evidence" value="ECO:0007669"/>
    <property type="project" value="EnsemblFungi"/>
</dbReference>
<dbReference type="InterPro" id="IPR027417">
    <property type="entry name" value="P-loop_NTPase"/>
</dbReference>
<keyword evidence="2" id="KW-1185">Reference proteome</keyword>
<evidence type="ECO:0000313" key="1">
    <source>
        <dbReference type="EMBL" id="CCD23421.1"/>
    </source>
</evidence>
<dbReference type="GeneID" id="11497926"/>
<dbReference type="GO" id="GO:0035861">
    <property type="term" value="C:site of double-strand break"/>
    <property type="evidence" value="ECO:0007669"/>
    <property type="project" value="EnsemblFungi"/>
</dbReference>
<reference evidence="1 2" key="1">
    <citation type="journal article" date="2011" name="Proc. Natl. Acad. Sci. U.S.A.">
        <title>Evolutionary erosion of yeast sex chromosomes by mating-type switching accidents.</title>
        <authorList>
            <person name="Gordon J.L."/>
            <person name="Armisen D."/>
            <person name="Proux-Wera E."/>
            <person name="Oheigeartaigh S.S."/>
            <person name="Byrne K.P."/>
            <person name="Wolfe K.H."/>
        </authorList>
    </citation>
    <scope>NUCLEOTIDE SEQUENCE [LARGE SCALE GENOMIC DNA]</scope>
    <source>
        <strain evidence="2">ATCC 10597 / BCRC 20456 / CBS 421 / NBRC 0211 / NRRL Y-12639</strain>
    </source>
</reference>
<dbReference type="HOGENOM" id="CLU_108124_0_0_1"/>
<sequence>MENEEWDLITAWISSTGSHLSQYMSSHLRPTEKSNEVRQLYFIDATNSFPLQQFQNLIPYNGEDENKRIYDNIRIITCLELGELAMVLNKIIQSIQLNKIKRQKNTTTQSEKPKEGNLNILIVVNGLETMFRNTRFKENVEVTHSVLRMALLKLRILSNERNGYHLRSLVLFPLEEMKNLSTKQLKRLKSSSNRGQNDGSSVGDYVCKYYVDRVIIM</sequence>
<dbReference type="Proteomes" id="UP000000689">
    <property type="component" value="Chromosome 2"/>
</dbReference>
<accession>G0W6L0</accession>
<name>G0W6L0_NAUDC</name>
<dbReference type="Gene3D" id="3.40.50.300">
    <property type="entry name" value="P-loop containing nucleotide triphosphate hydrolases"/>
    <property type="match status" value="1"/>
</dbReference>
<protein>
    <recommendedName>
        <fullName evidence="3">DNA recombination and repair protein Rad51-like C-terminal domain-containing protein</fullName>
    </recommendedName>
</protein>
<dbReference type="GO" id="GO:0003688">
    <property type="term" value="F:DNA replication origin binding"/>
    <property type="evidence" value="ECO:0007669"/>
    <property type="project" value="EnsemblFungi"/>
</dbReference>
<dbReference type="GO" id="GO:0003697">
    <property type="term" value="F:single-stranded DNA binding"/>
    <property type="evidence" value="ECO:0007669"/>
    <property type="project" value="EnsemblFungi"/>
</dbReference>
<gene>
    <name evidence="1" type="primary">NDAI0B03870</name>
    <name evidence="1" type="ordered locus">NDAI_0B03870</name>
</gene>
<evidence type="ECO:0000313" key="2">
    <source>
        <dbReference type="Proteomes" id="UP000000689"/>
    </source>
</evidence>
<dbReference type="Pfam" id="PF16834">
    <property type="entry name" value="CSM2"/>
    <property type="match status" value="1"/>
</dbReference>
<dbReference type="RefSeq" id="XP_003668664.1">
    <property type="nucleotide sequence ID" value="XM_003668616.1"/>
</dbReference>
<dbReference type="OMA" id="WDLITAW"/>
<dbReference type="GO" id="GO:0097196">
    <property type="term" value="C:Shu complex"/>
    <property type="evidence" value="ECO:0007669"/>
    <property type="project" value="EnsemblFungi"/>
</dbReference>